<keyword evidence="2" id="KW-0862">Zinc</keyword>
<dbReference type="GO" id="GO:0008270">
    <property type="term" value="F:zinc ion binding"/>
    <property type="evidence" value="ECO:0007669"/>
    <property type="project" value="UniProtKB-KW"/>
</dbReference>
<dbReference type="PANTHER" id="PTHR47678">
    <property type="entry name" value="TETRATRICOPEPTIDE REPEAT PROTEIN 31"/>
    <property type="match status" value="1"/>
</dbReference>
<dbReference type="SUPFAM" id="SSF48452">
    <property type="entry name" value="TPR-like"/>
    <property type="match status" value="1"/>
</dbReference>
<reference evidence="5" key="1">
    <citation type="journal article" date="2023" name="Science">
        <title>Genome structures resolve the early diversification of teleost fishes.</title>
        <authorList>
            <person name="Parey E."/>
            <person name="Louis A."/>
            <person name="Montfort J."/>
            <person name="Bouchez O."/>
            <person name="Roques C."/>
            <person name="Iampietro C."/>
            <person name="Lluch J."/>
            <person name="Castinel A."/>
            <person name="Donnadieu C."/>
            <person name="Desvignes T."/>
            <person name="Floi Bucao C."/>
            <person name="Jouanno E."/>
            <person name="Wen M."/>
            <person name="Mejri S."/>
            <person name="Dirks R."/>
            <person name="Jansen H."/>
            <person name="Henkel C."/>
            <person name="Chen W.J."/>
            <person name="Zahm M."/>
            <person name="Cabau C."/>
            <person name="Klopp C."/>
            <person name="Thompson A.W."/>
            <person name="Robinson-Rechavi M."/>
            <person name="Braasch I."/>
            <person name="Lecointre G."/>
            <person name="Bobe J."/>
            <person name="Postlethwait J.H."/>
            <person name="Berthelot C."/>
            <person name="Roest Crollius H."/>
            <person name="Guiguen Y."/>
        </authorList>
    </citation>
    <scope>NUCLEOTIDE SEQUENCE</scope>
    <source>
        <strain evidence="5">NC1722</strain>
    </source>
</reference>
<accession>A0AAD7SS44</accession>
<proteinExistence type="predicted"/>
<name>A0AAD7SS44_9TELE</name>
<keyword evidence="1" id="KW-0802">TPR repeat</keyword>
<dbReference type="SMART" id="SM00028">
    <property type="entry name" value="TPR"/>
    <property type="match status" value="3"/>
</dbReference>
<feature type="domain" description="C3H1-type" evidence="4">
    <location>
        <begin position="544"/>
        <end position="571"/>
    </location>
</feature>
<feature type="compositionally biased region" description="Acidic residues" evidence="3">
    <location>
        <begin position="211"/>
        <end position="233"/>
    </location>
</feature>
<organism evidence="5 6">
    <name type="scientific">Aldrovandia affinis</name>
    <dbReference type="NCBI Taxonomy" id="143900"/>
    <lineage>
        <taxon>Eukaryota</taxon>
        <taxon>Metazoa</taxon>
        <taxon>Chordata</taxon>
        <taxon>Craniata</taxon>
        <taxon>Vertebrata</taxon>
        <taxon>Euteleostomi</taxon>
        <taxon>Actinopterygii</taxon>
        <taxon>Neopterygii</taxon>
        <taxon>Teleostei</taxon>
        <taxon>Notacanthiformes</taxon>
        <taxon>Halosauridae</taxon>
        <taxon>Aldrovandia</taxon>
    </lineage>
</organism>
<feature type="compositionally biased region" description="Polar residues" evidence="3">
    <location>
        <begin position="169"/>
        <end position="183"/>
    </location>
</feature>
<feature type="compositionally biased region" description="Polar residues" evidence="3">
    <location>
        <begin position="196"/>
        <end position="210"/>
    </location>
</feature>
<dbReference type="InterPro" id="IPR000571">
    <property type="entry name" value="Znf_CCCH"/>
</dbReference>
<dbReference type="EMBL" id="JAINUG010000038">
    <property type="protein sequence ID" value="KAJ8407626.1"/>
    <property type="molecule type" value="Genomic_DNA"/>
</dbReference>
<feature type="zinc finger region" description="C3H1-type" evidence="2">
    <location>
        <begin position="544"/>
        <end position="571"/>
    </location>
</feature>
<gene>
    <name evidence="5" type="ORF">AAFF_G00274830</name>
</gene>
<evidence type="ECO:0000256" key="1">
    <source>
        <dbReference type="PROSITE-ProRule" id="PRU00339"/>
    </source>
</evidence>
<dbReference type="Proteomes" id="UP001221898">
    <property type="component" value="Unassembled WGS sequence"/>
</dbReference>
<feature type="region of interest" description="Disordered" evidence="3">
    <location>
        <begin position="115"/>
        <end position="235"/>
    </location>
</feature>
<dbReference type="PANTHER" id="PTHR47678:SF1">
    <property type="entry name" value="TETRATRICOPEPTIDE REPEAT PROTEIN 31"/>
    <property type="match status" value="1"/>
</dbReference>
<evidence type="ECO:0000313" key="6">
    <source>
        <dbReference type="Proteomes" id="UP001221898"/>
    </source>
</evidence>
<dbReference type="PROSITE" id="PS50005">
    <property type="entry name" value="TPR"/>
    <property type="match status" value="1"/>
</dbReference>
<keyword evidence="2" id="KW-0863">Zinc-finger</keyword>
<feature type="repeat" description="TPR" evidence="1">
    <location>
        <begin position="280"/>
        <end position="313"/>
    </location>
</feature>
<dbReference type="InterPro" id="IPR019734">
    <property type="entry name" value="TPR_rpt"/>
</dbReference>
<dbReference type="InterPro" id="IPR011990">
    <property type="entry name" value="TPR-like_helical_dom_sf"/>
</dbReference>
<dbReference type="InterPro" id="IPR009060">
    <property type="entry name" value="UBA-like_sf"/>
</dbReference>
<dbReference type="Gene3D" id="1.10.8.10">
    <property type="entry name" value="DNA helicase RuvA subunit, C-terminal domain"/>
    <property type="match status" value="1"/>
</dbReference>
<keyword evidence="6" id="KW-1185">Reference proteome</keyword>
<dbReference type="Gene3D" id="1.25.40.10">
    <property type="entry name" value="Tetratricopeptide repeat domain"/>
    <property type="match status" value="1"/>
</dbReference>
<evidence type="ECO:0000259" key="4">
    <source>
        <dbReference type="PROSITE" id="PS50103"/>
    </source>
</evidence>
<feature type="compositionally biased region" description="Basic residues" evidence="3">
    <location>
        <begin position="126"/>
        <end position="144"/>
    </location>
</feature>
<keyword evidence="2" id="KW-0479">Metal-binding</keyword>
<dbReference type="PROSITE" id="PS50103">
    <property type="entry name" value="ZF_C3H1"/>
    <property type="match status" value="1"/>
</dbReference>
<sequence length="593" mass="66382">MNSHHRILMVHFKRNPALMQFQEAMVDLISGRAARYNTSIDHSGGALFGLDFASVIELDEAFADENSDYGDSRDKKSYCGFTRNFLRQEPPKPPSPQPTHRSHKLRQIMEADRNAQELVEEEERLKKKAEKKKLKKSRQKARKRQEKEKDTLIKNKDGSSPEAEDSVTKSKFSNSEIASNKSDGCTPPDAGRVKATASSAPIKNNANSNEPCEDEDDDDEEEEDESASEEESIVSEPELLDMNSCFVSKAATIERQEQQQQRQQQQNAVLPSVEDVVKRSMELAVIGNQLAAAGQFDMAVTYFTDAIKHNPKEFRLFGNRSFCYEKMLQYDKSLIDADITLAMSPGWIKGLYRRGRALAGLKRYCEAVLAFREVLKHDPTCSDAAQELMRVQIMQLMDMGFSREQSSNALIIHGTVEKALQAFSNIQDEQFGGSSNLPAANASQSAEQEWAVAGQKAPSPESLTTQLAKSQYIPVYTNPANSQADVELFPCQVCVCEAAINTLDGRNYEGTVLSVRCSDRVPSNMGAANPTQKIIEPDPYKPNSKKYKECFFWRMGGCIRMEKCNFKHIPNHRGIDRGKDKHAPWIAPPGSAD</sequence>
<dbReference type="AlphaFoldDB" id="A0AAD7SS44"/>
<feature type="region of interest" description="Disordered" evidence="3">
    <location>
        <begin position="84"/>
        <end position="103"/>
    </location>
</feature>
<protein>
    <recommendedName>
        <fullName evidence="4">C3H1-type domain-containing protein</fullName>
    </recommendedName>
</protein>
<comment type="caution">
    <text evidence="5">The sequence shown here is derived from an EMBL/GenBank/DDBJ whole genome shotgun (WGS) entry which is preliminary data.</text>
</comment>
<evidence type="ECO:0000256" key="3">
    <source>
        <dbReference type="SAM" id="MobiDB-lite"/>
    </source>
</evidence>
<evidence type="ECO:0000256" key="2">
    <source>
        <dbReference type="PROSITE-ProRule" id="PRU00723"/>
    </source>
</evidence>
<feature type="compositionally biased region" description="Basic and acidic residues" evidence="3">
    <location>
        <begin position="145"/>
        <end position="159"/>
    </location>
</feature>
<evidence type="ECO:0000313" key="5">
    <source>
        <dbReference type="EMBL" id="KAJ8407626.1"/>
    </source>
</evidence>
<dbReference type="SUPFAM" id="SSF46934">
    <property type="entry name" value="UBA-like"/>
    <property type="match status" value="1"/>
</dbReference>